<dbReference type="Gene3D" id="2.40.50.100">
    <property type="match status" value="1"/>
</dbReference>
<dbReference type="Proteomes" id="UP000551848">
    <property type="component" value="Unassembled WGS sequence"/>
</dbReference>
<reference evidence="4 5" key="1">
    <citation type="submission" date="2020-06" db="EMBL/GenBank/DDBJ databases">
        <title>Dysbiosis in marine aquaculture revealed through microbiome analysis: reverse ecology for environmental sustainability.</title>
        <authorList>
            <person name="Haro-Moreno J.M."/>
            <person name="Coutinho F.H."/>
            <person name="Zaragoza-Solas A."/>
            <person name="Picazo A."/>
            <person name="Almagro-Moreno S."/>
            <person name="Lopez-Perez M."/>
        </authorList>
    </citation>
    <scope>NUCLEOTIDE SEQUENCE [LARGE SCALE GENOMIC DNA]</scope>
    <source>
        <strain evidence="4">MCMED-G41</strain>
    </source>
</reference>
<dbReference type="PANTHER" id="PTHR30469">
    <property type="entry name" value="MULTIDRUG RESISTANCE PROTEIN MDTA"/>
    <property type="match status" value="1"/>
</dbReference>
<sequence length="293" mass="32162">MSKNVRISLYILIPIIGWVISGQFIEEEVIEKKSSQELTSVIIEKSDAEFFSPKVTLNAAATSEKRVRVIAKTSGEVMPNNVNQGQWVKKDQVLCRLGVVELNRTEVKAPFRGYVEKIIKPGNFINRGEVCAVIIELDPVTFVAEVPEAEIKNIVKGQNVSIMLVTGEVISSKLSFVSKSATPSTRSFRVEAEVRNPKGLIRDGITGTLEISTNKILANKISPSILLLSDSGTLGIRIVNNDGFVEFFPIKILEDTQDGLWVKGIPNASNLIVRGQGFVENGQRVIAIPKTES</sequence>
<dbReference type="Pfam" id="PF25954">
    <property type="entry name" value="Beta-barrel_RND_2"/>
    <property type="match status" value="1"/>
</dbReference>
<name>A0A838XV41_9GAMM</name>
<dbReference type="Pfam" id="PF00364">
    <property type="entry name" value="Biotin_lipoyl"/>
    <property type="match status" value="1"/>
</dbReference>
<accession>A0A838XV41</accession>
<dbReference type="AlphaFoldDB" id="A0A838XV41"/>
<proteinExistence type="predicted"/>
<feature type="domain" description="Lipoyl-binding" evidence="2">
    <location>
        <begin position="75"/>
        <end position="134"/>
    </location>
</feature>
<evidence type="ECO:0000259" key="2">
    <source>
        <dbReference type="Pfam" id="PF00364"/>
    </source>
</evidence>
<gene>
    <name evidence="4" type="ORF">H2072_01810</name>
</gene>
<keyword evidence="1" id="KW-1133">Transmembrane helix</keyword>
<evidence type="ECO:0000259" key="3">
    <source>
        <dbReference type="Pfam" id="PF25954"/>
    </source>
</evidence>
<dbReference type="EMBL" id="JACETL010000013">
    <property type="protein sequence ID" value="MBA4692464.1"/>
    <property type="molecule type" value="Genomic_DNA"/>
</dbReference>
<feature type="domain" description="CusB-like beta-barrel" evidence="3">
    <location>
        <begin position="143"/>
        <end position="213"/>
    </location>
</feature>
<feature type="transmembrane region" description="Helical" evidence="1">
    <location>
        <begin position="7"/>
        <end position="25"/>
    </location>
</feature>
<dbReference type="SUPFAM" id="SSF111369">
    <property type="entry name" value="HlyD-like secretion proteins"/>
    <property type="match status" value="1"/>
</dbReference>
<dbReference type="Gene3D" id="2.40.30.170">
    <property type="match status" value="1"/>
</dbReference>
<dbReference type="GO" id="GO:1990281">
    <property type="term" value="C:efflux pump complex"/>
    <property type="evidence" value="ECO:0007669"/>
    <property type="project" value="TreeGrafter"/>
</dbReference>
<organism evidence="4 5">
    <name type="scientific">SAR86 cluster bacterium</name>
    <dbReference type="NCBI Taxonomy" id="2030880"/>
    <lineage>
        <taxon>Bacteria</taxon>
        <taxon>Pseudomonadati</taxon>
        <taxon>Pseudomonadota</taxon>
        <taxon>Gammaproteobacteria</taxon>
        <taxon>SAR86 cluster</taxon>
    </lineage>
</organism>
<dbReference type="GO" id="GO:0015562">
    <property type="term" value="F:efflux transmembrane transporter activity"/>
    <property type="evidence" value="ECO:0007669"/>
    <property type="project" value="TreeGrafter"/>
</dbReference>
<keyword evidence="1" id="KW-0472">Membrane</keyword>
<comment type="caution">
    <text evidence="4">The sequence shown here is derived from an EMBL/GenBank/DDBJ whole genome shotgun (WGS) entry which is preliminary data.</text>
</comment>
<evidence type="ECO:0000256" key="1">
    <source>
        <dbReference type="SAM" id="Phobius"/>
    </source>
</evidence>
<protein>
    <submittedName>
        <fullName evidence="4">Efflux RND transporter periplasmic adaptor subunit</fullName>
    </submittedName>
</protein>
<evidence type="ECO:0000313" key="5">
    <source>
        <dbReference type="Proteomes" id="UP000551848"/>
    </source>
</evidence>
<dbReference type="InterPro" id="IPR058792">
    <property type="entry name" value="Beta-barrel_RND_2"/>
</dbReference>
<dbReference type="InterPro" id="IPR000089">
    <property type="entry name" value="Biotin_lipoyl"/>
</dbReference>
<keyword evidence="1" id="KW-0812">Transmembrane</keyword>
<evidence type="ECO:0000313" key="4">
    <source>
        <dbReference type="EMBL" id="MBA4692464.1"/>
    </source>
</evidence>
<dbReference type="PANTHER" id="PTHR30469:SF29">
    <property type="entry name" value="BLR2860 PROTEIN"/>
    <property type="match status" value="1"/>
</dbReference>